<name>A0A1I0P4L3_9EURY</name>
<dbReference type="NCBIfam" id="NF001645">
    <property type="entry name" value="PRK00420.1-2"/>
    <property type="match status" value="1"/>
</dbReference>
<dbReference type="Proteomes" id="UP000182125">
    <property type="component" value="Unassembled WGS sequence"/>
</dbReference>
<dbReference type="Pfam" id="PF06677">
    <property type="entry name" value="Auto_anti-p27"/>
    <property type="match status" value="1"/>
</dbReference>
<evidence type="ECO:0000256" key="1">
    <source>
        <dbReference type="SAM" id="Coils"/>
    </source>
</evidence>
<protein>
    <submittedName>
        <fullName evidence="2">UPF0148 protein</fullName>
    </submittedName>
</protein>
<dbReference type="InterPro" id="IPR009563">
    <property type="entry name" value="SSSCA1"/>
</dbReference>
<keyword evidence="1" id="KW-0175">Coiled coil</keyword>
<dbReference type="AlphaFoldDB" id="A0A1I0P4L3"/>
<gene>
    <name evidence="2" type="ORF">SAMN05216170_1507</name>
</gene>
<evidence type="ECO:0000313" key="2">
    <source>
        <dbReference type="EMBL" id="SEW09135.1"/>
    </source>
</evidence>
<dbReference type="EMBL" id="FOIW01000002">
    <property type="protein sequence ID" value="SEW09135.1"/>
    <property type="molecule type" value="Genomic_DNA"/>
</dbReference>
<organism evidence="2 3">
    <name type="scientific">Thermococcus thioreducens</name>
    <dbReference type="NCBI Taxonomy" id="277988"/>
    <lineage>
        <taxon>Archaea</taxon>
        <taxon>Methanobacteriati</taxon>
        <taxon>Methanobacteriota</taxon>
        <taxon>Thermococci</taxon>
        <taxon>Thermococcales</taxon>
        <taxon>Thermococcaceae</taxon>
        <taxon>Thermococcus</taxon>
    </lineage>
</organism>
<accession>A0A1I0P4L3</accession>
<feature type="coiled-coil region" evidence="1">
    <location>
        <begin position="69"/>
        <end position="106"/>
    </location>
</feature>
<reference evidence="2 3" key="1">
    <citation type="submission" date="2016-10" db="EMBL/GenBank/DDBJ databases">
        <authorList>
            <person name="de Groot N.N."/>
        </authorList>
    </citation>
    <scope>NUCLEOTIDE SEQUENCE [LARGE SCALE GENOMIC DNA]</scope>
    <source>
        <strain evidence="2 3">OGL-20</strain>
    </source>
</reference>
<sequence>MIHLKGPTEEEMRTVLMPLMLSGAKMLDKHCPRCGSPLFEKDGRVFCPICEHRKKQRQAEMRGVEERLLEKLNELANSLPDEIDELEKHLRAMEKIIELLEKYRKLEGGG</sequence>
<proteinExistence type="predicted"/>
<evidence type="ECO:0000313" key="3">
    <source>
        <dbReference type="Proteomes" id="UP000182125"/>
    </source>
</evidence>